<evidence type="ECO:0000256" key="6">
    <source>
        <dbReference type="ARBA" id="ARBA00022723"/>
    </source>
</evidence>
<evidence type="ECO:0000256" key="1">
    <source>
        <dbReference type="ARBA" id="ARBA00001638"/>
    </source>
</evidence>
<dbReference type="PANTHER" id="PTHR11845">
    <property type="entry name" value="5'-DEOXYNUCLEOTIDASE HDDC2"/>
    <property type="match status" value="1"/>
</dbReference>
<evidence type="ECO:0000256" key="3">
    <source>
        <dbReference type="ARBA" id="ARBA00001941"/>
    </source>
</evidence>
<evidence type="ECO:0000313" key="11">
    <source>
        <dbReference type="Proteomes" id="UP000637628"/>
    </source>
</evidence>
<dbReference type="EMBL" id="BOML01000036">
    <property type="protein sequence ID" value="GIE03151.1"/>
    <property type="molecule type" value="Genomic_DNA"/>
</dbReference>
<dbReference type="SMART" id="SM00471">
    <property type="entry name" value="HDc"/>
    <property type="match status" value="1"/>
</dbReference>
<keyword evidence="11" id="KW-1185">Reference proteome</keyword>
<dbReference type="InterPro" id="IPR039356">
    <property type="entry name" value="YfbR/HDDC2"/>
</dbReference>
<dbReference type="InterPro" id="IPR006674">
    <property type="entry name" value="HD_domain"/>
</dbReference>
<evidence type="ECO:0000256" key="7">
    <source>
        <dbReference type="ARBA" id="ARBA00022801"/>
    </source>
</evidence>
<evidence type="ECO:0000256" key="4">
    <source>
        <dbReference type="ARBA" id="ARBA00011738"/>
    </source>
</evidence>
<keyword evidence="7" id="KW-0378">Hydrolase</keyword>
<sequence length="181" mass="20114">MAGVPDPESVSDHCFETAIIAYMLAQQIAEPVDMGKVLAMALFHETGEVRLTDLPRRSAPYVKQFKRKAEQDASVDILGGVAESVLPLLEEMHELETLEARLVEAAEELQIIAAAMYYAKENRGDMSEYRRDAEKYDPLGIGPAAAVAEVVKRRLGEYLGEKPYWELGYSRHSVADDRAKG</sequence>
<comment type="cofactor">
    <cofactor evidence="2">
        <name>Mn(2+)</name>
        <dbReference type="ChEBI" id="CHEBI:29035"/>
    </cofactor>
</comment>
<dbReference type="InterPro" id="IPR003607">
    <property type="entry name" value="HD/PDEase_dom"/>
</dbReference>
<keyword evidence="6" id="KW-0479">Metal-binding</keyword>
<comment type="catalytic activity">
    <reaction evidence="1">
        <text>a 2'-deoxyribonucleoside 5'-phosphate + H2O = a 2'-deoxyribonucleoside + phosphate</text>
        <dbReference type="Rhea" id="RHEA:36167"/>
        <dbReference type="ChEBI" id="CHEBI:15377"/>
        <dbReference type="ChEBI" id="CHEBI:18274"/>
        <dbReference type="ChEBI" id="CHEBI:43474"/>
        <dbReference type="ChEBI" id="CHEBI:65317"/>
        <dbReference type="EC" id="3.1.3.89"/>
    </reaction>
</comment>
<comment type="caution">
    <text evidence="10">The sequence shown here is derived from an EMBL/GenBank/DDBJ whole genome shotgun (WGS) entry which is preliminary data.</text>
</comment>
<comment type="subunit">
    <text evidence="4">Homodimer.</text>
</comment>
<name>A0ABQ3Z011_9ACTN</name>
<dbReference type="EC" id="3.1.3.89" evidence="5"/>
<proteinExistence type="predicted"/>
<dbReference type="PANTHER" id="PTHR11845:SF13">
    <property type="entry name" value="5'-DEOXYNUCLEOTIDASE HDDC2"/>
    <property type="match status" value="1"/>
</dbReference>
<dbReference type="SUPFAM" id="SSF109604">
    <property type="entry name" value="HD-domain/PDEase-like"/>
    <property type="match status" value="1"/>
</dbReference>
<protein>
    <recommendedName>
        <fullName evidence="5">5'-deoxynucleotidase</fullName>
        <ecNumber evidence="5">3.1.3.89</ecNumber>
    </recommendedName>
</protein>
<dbReference type="Pfam" id="PF13023">
    <property type="entry name" value="HD_3"/>
    <property type="match status" value="1"/>
</dbReference>
<evidence type="ECO:0000259" key="9">
    <source>
        <dbReference type="SMART" id="SM00471"/>
    </source>
</evidence>
<evidence type="ECO:0000313" key="10">
    <source>
        <dbReference type="EMBL" id="GIE03151.1"/>
    </source>
</evidence>
<keyword evidence="8" id="KW-0175">Coiled coil</keyword>
<reference evidence="10 11" key="1">
    <citation type="submission" date="2021-01" db="EMBL/GenBank/DDBJ databases">
        <title>Whole genome shotgun sequence of Actinoplanes durhamensis NBRC 14914.</title>
        <authorList>
            <person name="Komaki H."/>
            <person name="Tamura T."/>
        </authorList>
    </citation>
    <scope>NUCLEOTIDE SEQUENCE [LARGE SCALE GENOMIC DNA]</scope>
    <source>
        <strain evidence="10 11">NBRC 14914</strain>
    </source>
</reference>
<accession>A0ABQ3Z011</accession>
<feature type="domain" description="HD/PDEase" evidence="9">
    <location>
        <begin position="6"/>
        <end position="121"/>
    </location>
</feature>
<evidence type="ECO:0000256" key="5">
    <source>
        <dbReference type="ARBA" id="ARBA00012964"/>
    </source>
</evidence>
<dbReference type="Proteomes" id="UP000637628">
    <property type="component" value="Unassembled WGS sequence"/>
</dbReference>
<feature type="coiled-coil region" evidence="8">
    <location>
        <begin position="88"/>
        <end position="115"/>
    </location>
</feature>
<gene>
    <name evidence="10" type="ORF">Adu01nite_45010</name>
</gene>
<evidence type="ECO:0000256" key="8">
    <source>
        <dbReference type="SAM" id="Coils"/>
    </source>
</evidence>
<comment type="cofactor">
    <cofactor evidence="3">
        <name>Co(2+)</name>
        <dbReference type="ChEBI" id="CHEBI:48828"/>
    </cofactor>
</comment>
<dbReference type="Gene3D" id="1.10.3210.10">
    <property type="entry name" value="Hypothetical protein af1432"/>
    <property type="match status" value="1"/>
</dbReference>
<organism evidence="10 11">
    <name type="scientific">Paractinoplanes durhamensis</name>
    <dbReference type="NCBI Taxonomy" id="113563"/>
    <lineage>
        <taxon>Bacteria</taxon>
        <taxon>Bacillati</taxon>
        <taxon>Actinomycetota</taxon>
        <taxon>Actinomycetes</taxon>
        <taxon>Micromonosporales</taxon>
        <taxon>Micromonosporaceae</taxon>
        <taxon>Paractinoplanes</taxon>
    </lineage>
</organism>
<evidence type="ECO:0000256" key="2">
    <source>
        <dbReference type="ARBA" id="ARBA00001936"/>
    </source>
</evidence>